<evidence type="ECO:0000256" key="8">
    <source>
        <dbReference type="ARBA" id="ARBA00022737"/>
    </source>
</evidence>
<keyword evidence="12" id="KW-0325">Glycoprotein</keyword>
<feature type="compositionally biased region" description="Basic and acidic residues" evidence="15">
    <location>
        <begin position="447"/>
        <end position="459"/>
    </location>
</feature>
<evidence type="ECO:0000256" key="2">
    <source>
        <dbReference type="ARBA" id="ARBA00022429"/>
    </source>
</evidence>
<evidence type="ECO:0000256" key="13">
    <source>
        <dbReference type="ARBA" id="ARBA00023198"/>
    </source>
</evidence>
<dbReference type="GO" id="GO:0042311">
    <property type="term" value="P:vasodilation"/>
    <property type="evidence" value="ECO:0007669"/>
    <property type="project" value="UniProtKB-KW"/>
</dbReference>
<dbReference type="FunFam" id="3.10.450.10:FF:000008">
    <property type="entry name" value="Kininogen 1"/>
    <property type="match status" value="1"/>
</dbReference>
<feature type="domain" description="Cystatin kininogen-type" evidence="17">
    <location>
        <begin position="27"/>
        <end position="134"/>
    </location>
</feature>
<keyword evidence="10" id="KW-0094">Blood coagulation</keyword>
<evidence type="ECO:0000256" key="4">
    <source>
        <dbReference type="ARBA" id="ARBA00022690"/>
    </source>
</evidence>
<evidence type="ECO:0000256" key="3">
    <source>
        <dbReference type="ARBA" id="ARBA00022525"/>
    </source>
</evidence>
<dbReference type="GO" id="GO:0072562">
    <property type="term" value="C:blood microparticle"/>
    <property type="evidence" value="ECO:0007669"/>
    <property type="project" value="TreeGrafter"/>
</dbReference>
<evidence type="ECO:0000313" key="19">
    <source>
        <dbReference type="Proteomes" id="UP000694387"/>
    </source>
</evidence>
<reference evidence="18" key="2">
    <citation type="submission" date="2025-08" db="UniProtKB">
        <authorList>
            <consortium name="Ensembl"/>
        </authorList>
    </citation>
    <scope>IDENTIFICATION</scope>
</reference>
<evidence type="ECO:0000313" key="18">
    <source>
        <dbReference type="Ensembl" id="ENSEASP00005020475.2"/>
    </source>
</evidence>
<reference evidence="18" key="3">
    <citation type="submission" date="2025-09" db="UniProtKB">
        <authorList>
            <consortium name="Ensembl"/>
        </authorList>
    </citation>
    <scope>IDENTIFICATION</scope>
</reference>
<dbReference type="InterPro" id="IPR018073">
    <property type="entry name" value="Prot_inh_cystat_CS"/>
</dbReference>
<organism evidence="18 19">
    <name type="scientific">Equus asinus</name>
    <name type="common">Donkey</name>
    <name type="synonym">Equus africanus asinus</name>
    <dbReference type="NCBI Taxonomy" id="9793"/>
    <lineage>
        <taxon>Eukaryota</taxon>
        <taxon>Metazoa</taxon>
        <taxon>Chordata</taxon>
        <taxon>Craniata</taxon>
        <taxon>Vertebrata</taxon>
        <taxon>Euteleostomi</taxon>
        <taxon>Mammalia</taxon>
        <taxon>Eutheria</taxon>
        <taxon>Laurasiatheria</taxon>
        <taxon>Perissodactyla</taxon>
        <taxon>Equidae</taxon>
        <taxon>Equus</taxon>
    </lineage>
</organism>
<evidence type="ECO:0000256" key="14">
    <source>
        <dbReference type="ARBA" id="ARBA00081677"/>
    </source>
</evidence>
<feature type="signal peptide" evidence="16">
    <location>
        <begin position="1"/>
        <end position="18"/>
    </location>
</feature>
<keyword evidence="19" id="KW-1185">Reference proteome</keyword>
<feature type="chain" id="PRO_5040146915" description="Thiol proteinase inhibitor" evidence="16">
    <location>
        <begin position="19"/>
        <end position="656"/>
    </location>
</feature>
<sequence>MKLTAVLFLCSRLLLSLTQESLQEIDCNDEDVFKAVDTALKKYNQGNQSGYQFVLYRIMEVTKTDDPNTFYSFKYQIKEGDCPVGSGKTWRECDYKDPEQAATGECTATIGKREKDGKTLFSVATQTCQITPAEGPVVTAQYDCLGCSHPIPTGSPDLEPVLQHAIQHFNNNTAHSHLFVLREVKRAQRQVVAGWNYDITYSIVQTNCSKENFLFLTPDCKSLLNGDIGECTDRAHVDIQLRIASLTQSCHIIPAEDFVQPPPKICPGCPIDIPVNSPELEEPLNHSIAKLNAENNGTFYFKIDTVKKATVQVVAGRRFSIEFTATETTCSKENNEELTNSCETKQFGQILNCNADVYLIPWEKKIYPTVNCQPRREISMLKRPPGFSPFRTAQVMETEKGTTVSLPNTSVAPIQDEERDSGKEQGPSRGRGWGHKKQIKHGLGHGYIHEHDQGHEHQRGRGLGRGHQKQHDLGHGHQQKLDYDLKHHGKHGVGHGHQKGHGLAHGHKHARGHGHGKHKNKTKNNVKHNGGKTEHLASSSEDSTTSSAQTQEKTEGPTPLPSLAQPGVAVTFPDFQDLDLLAPLTPHTLPAPTESDDDWIPDIQIEPNSLSFNLISDFPETTSPKCPGRPWKPVDRMNPTVEVKEFDDFSLSDALS</sequence>
<evidence type="ECO:0000256" key="7">
    <source>
        <dbReference type="ARBA" id="ARBA00022729"/>
    </source>
</evidence>
<keyword evidence="7 16" id="KW-0732">Signal</keyword>
<keyword evidence="8" id="KW-0677">Repeat</keyword>
<dbReference type="PRINTS" id="PR00334">
    <property type="entry name" value="KININOGEN"/>
</dbReference>
<feature type="compositionally biased region" description="Low complexity" evidence="15">
    <location>
        <begin position="537"/>
        <end position="551"/>
    </location>
</feature>
<dbReference type="CDD" id="cd00042">
    <property type="entry name" value="CY"/>
    <property type="match status" value="3"/>
</dbReference>
<dbReference type="FunFam" id="3.10.450.10:FF:000002">
    <property type="entry name" value="Kininogen 1"/>
    <property type="match status" value="2"/>
</dbReference>
<dbReference type="GO" id="GO:0007596">
    <property type="term" value="P:blood coagulation"/>
    <property type="evidence" value="ECO:0007669"/>
    <property type="project" value="UniProtKB-KW"/>
</dbReference>
<keyword evidence="9" id="KW-0838">Vasoactive</keyword>
<proteinExistence type="predicted"/>
<dbReference type="InterPro" id="IPR046350">
    <property type="entry name" value="Cystatin_sf"/>
</dbReference>
<dbReference type="PROSITE" id="PS00287">
    <property type="entry name" value="CYSTATIN"/>
    <property type="match status" value="1"/>
</dbReference>
<dbReference type="InterPro" id="IPR000010">
    <property type="entry name" value="Cystatin_dom"/>
</dbReference>
<feature type="compositionally biased region" description="Basic residues" evidence="15">
    <location>
        <begin position="432"/>
        <end position="443"/>
    </location>
</feature>
<feature type="compositionally biased region" description="Basic and acidic residues" evidence="15">
    <location>
        <begin position="469"/>
        <end position="486"/>
    </location>
</feature>
<keyword evidence="2" id="KW-0840">Vasodilator</keyword>
<keyword evidence="11" id="KW-1015">Disulfide bond</keyword>
<dbReference type="GO" id="GO:0007162">
    <property type="term" value="P:negative regulation of cell adhesion"/>
    <property type="evidence" value="ECO:0007669"/>
    <property type="project" value="Ensembl"/>
</dbReference>
<feature type="compositionally biased region" description="Polar residues" evidence="15">
    <location>
        <begin position="401"/>
        <end position="412"/>
    </location>
</feature>
<dbReference type="Pfam" id="PF00031">
    <property type="entry name" value="Cystatin"/>
    <property type="match status" value="3"/>
</dbReference>
<gene>
    <name evidence="18" type="primary">KNG1</name>
</gene>
<dbReference type="GO" id="GO:0005179">
    <property type="term" value="F:hormone activity"/>
    <property type="evidence" value="ECO:0007669"/>
    <property type="project" value="Ensembl"/>
</dbReference>
<dbReference type="GO" id="GO:0004869">
    <property type="term" value="F:cysteine-type endopeptidase inhibitor activity"/>
    <property type="evidence" value="ECO:0007669"/>
    <property type="project" value="UniProtKB-KW"/>
</dbReference>
<dbReference type="Proteomes" id="UP000694387">
    <property type="component" value="Chromosome 5"/>
</dbReference>
<evidence type="ECO:0000256" key="16">
    <source>
        <dbReference type="SAM" id="SignalP"/>
    </source>
</evidence>
<reference evidence="18 19" key="1">
    <citation type="journal article" date="2020" name="Nat. Commun.">
        <title>Donkey genomes provide new insights into domestication and selection for coat color.</title>
        <authorList>
            <person name="Wang"/>
            <person name="C."/>
            <person name="Li"/>
            <person name="H."/>
            <person name="Guo"/>
            <person name="Y."/>
            <person name="Huang"/>
            <person name="J."/>
            <person name="Sun"/>
            <person name="Y."/>
            <person name="Min"/>
            <person name="J."/>
            <person name="Wang"/>
            <person name="J."/>
            <person name="Fang"/>
            <person name="X."/>
            <person name="Zhao"/>
            <person name="Z."/>
            <person name="Wang"/>
            <person name="S."/>
            <person name="Zhang"/>
            <person name="Y."/>
            <person name="Liu"/>
            <person name="Q."/>
            <person name="Jiang"/>
            <person name="Q."/>
            <person name="Wang"/>
            <person name="X."/>
            <person name="Guo"/>
            <person name="Y."/>
            <person name="Yang"/>
            <person name="C."/>
            <person name="Wang"/>
            <person name="Y."/>
            <person name="Tian"/>
            <person name="F."/>
            <person name="Zhuang"/>
            <person name="G."/>
            <person name="Fan"/>
            <person name="Y."/>
            <person name="Gao"/>
            <person name="Q."/>
            <person name="Li"/>
            <person name="Y."/>
            <person name="Ju"/>
            <person name="Z."/>
            <person name="Li"/>
            <person name="J."/>
            <person name="Li"/>
            <person name="R."/>
            <person name="Hou"/>
            <person name="M."/>
            <person name="Yang"/>
            <person name="G."/>
            <person name="Liu"/>
            <person name="G."/>
            <person name="Liu"/>
            <person name="W."/>
            <person name="Guo"/>
            <person name="J."/>
            <person name="Pan"/>
            <person name="S."/>
            <person name="Fan"/>
            <person name="G."/>
            <person name="Zhang"/>
            <person name="W."/>
            <person name="Zhang"/>
            <person name="R."/>
            <person name="Yu"/>
            <person name="J."/>
            <person name="Zhang"/>
            <person name="X."/>
            <person name="Yin"/>
            <person name="Q."/>
            <person name="Ji"/>
            <person name="C."/>
            <person name="Jin"/>
            <person name="Y."/>
            <person name="Yue"/>
            <person name="G."/>
            <person name="Liu"/>
            <person name="M."/>
            <person name="Xu"/>
            <person name="J."/>
            <person name="Liu"/>
            <person name="S."/>
            <person name="Jordana"/>
            <person name="J."/>
            <person name="Noce"/>
            <person name="A."/>
            <person name="Amills"/>
            <person name="M."/>
            <person name="Wu"/>
            <person name="D.D."/>
            <person name="Li"/>
            <person name="S."/>
            <person name="Zhou"/>
            <person name="X. and Zhong"/>
            <person name="J."/>
        </authorList>
    </citation>
    <scope>NUCLEOTIDE SEQUENCE [LARGE SCALE GENOMIC DNA]</scope>
</reference>
<evidence type="ECO:0000256" key="5">
    <source>
        <dbReference type="ARBA" id="ARBA00022696"/>
    </source>
</evidence>
<name>A0A8C4M5D5_EQUAS</name>
<feature type="compositionally biased region" description="Basic residues" evidence="15">
    <location>
        <begin position="487"/>
        <end position="530"/>
    </location>
</feature>
<comment type="subcellular location">
    <subcellularLocation>
        <location evidence="1">Secreted</location>
        <location evidence="1">Extracellular space</location>
    </subcellularLocation>
</comment>
<dbReference type="Gene3D" id="3.10.450.10">
    <property type="match status" value="3"/>
</dbReference>
<feature type="region of interest" description="Disordered" evidence="15">
    <location>
        <begin position="398"/>
        <end position="566"/>
    </location>
</feature>
<dbReference type="InterPro" id="IPR002395">
    <property type="entry name" value="Kininogen"/>
</dbReference>
<evidence type="ECO:0000256" key="9">
    <source>
        <dbReference type="ARBA" id="ARBA00022858"/>
    </source>
</evidence>
<keyword evidence="5" id="KW-0356">Hemostasis</keyword>
<protein>
    <recommendedName>
        <fullName evidence="14">Thiol proteinase inhibitor</fullName>
    </recommendedName>
</protein>
<evidence type="ECO:0000256" key="6">
    <source>
        <dbReference type="ARBA" id="ARBA00022704"/>
    </source>
</evidence>
<accession>A0A8C4M5D5</accession>
<dbReference type="PROSITE" id="PS51647">
    <property type="entry name" value="CYSTATIN_KININOGEN"/>
    <property type="match status" value="3"/>
</dbReference>
<evidence type="ECO:0000256" key="1">
    <source>
        <dbReference type="ARBA" id="ARBA00004239"/>
    </source>
</evidence>
<dbReference type="GO" id="GO:0030195">
    <property type="term" value="P:negative regulation of blood coagulation"/>
    <property type="evidence" value="ECO:0007669"/>
    <property type="project" value="Ensembl"/>
</dbReference>
<dbReference type="GO" id="GO:0045861">
    <property type="term" value="P:negative regulation of proteolysis"/>
    <property type="evidence" value="ECO:0007669"/>
    <property type="project" value="Ensembl"/>
</dbReference>
<feature type="domain" description="Cystatin kininogen-type" evidence="17">
    <location>
        <begin position="153"/>
        <end position="256"/>
    </location>
</feature>
<dbReference type="PANTHER" id="PTHR13814">
    <property type="entry name" value="FETUIN"/>
    <property type="match status" value="1"/>
</dbReference>
<evidence type="ECO:0000256" key="15">
    <source>
        <dbReference type="SAM" id="MobiDB-lite"/>
    </source>
</evidence>
<keyword evidence="4" id="KW-0646">Protease inhibitor</keyword>
<dbReference type="SUPFAM" id="SSF54403">
    <property type="entry name" value="Cystatin/monellin"/>
    <property type="match status" value="3"/>
</dbReference>
<dbReference type="InterPro" id="IPR050735">
    <property type="entry name" value="Kininogen_Fetuin_HRG"/>
</dbReference>
<dbReference type="AlphaFoldDB" id="A0A8C4M5D5"/>
<evidence type="ECO:0000256" key="11">
    <source>
        <dbReference type="ARBA" id="ARBA00023157"/>
    </source>
</evidence>
<evidence type="ECO:0000259" key="17">
    <source>
        <dbReference type="PROSITE" id="PS51647"/>
    </source>
</evidence>
<dbReference type="GO" id="GO:0007204">
    <property type="term" value="P:positive regulation of cytosolic calcium ion concentration"/>
    <property type="evidence" value="ECO:0007669"/>
    <property type="project" value="Ensembl"/>
</dbReference>
<dbReference type="Ensembl" id="ENSEAST00005022228.2">
    <property type="protein sequence ID" value="ENSEASP00005020475.2"/>
    <property type="gene ID" value="ENSEASG00005014080.2"/>
</dbReference>
<dbReference type="GeneTree" id="ENSGT00950000182930"/>
<dbReference type="PANTHER" id="PTHR13814:SF12">
    <property type="entry name" value="KININOGEN-1"/>
    <property type="match status" value="1"/>
</dbReference>
<dbReference type="InterPro" id="IPR027358">
    <property type="entry name" value="Kininogen-type_cystatin_dom"/>
</dbReference>
<dbReference type="GO" id="GO:0006954">
    <property type="term" value="P:inflammatory response"/>
    <property type="evidence" value="ECO:0007669"/>
    <property type="project" value="UniProtKB-KW"/>
</dbReference>
<dbReference type="SMART" id="SM00043">
    <property type="entry name" value="CY"/>
    <property type="match status" value="3"/>
</dbReference>
<keyword evidence="13" id="KW-0395">Inflammatory response</keyword>
<keyword evidence="6" id="KW-0789">Thiol protease inhibitor</keyword>
<keyword evidence="3" id="KW-0964">Secreted</keyword>
<evidence type="ECO:0000256" key="12">
    <source>
        <dbReference type="ARBA" id="ARBA00023180"/>
    </source>
</evidence>
<feature type="domain" description="Cystatin kininogen-type" evidence="17">
    <location>
        <begin position="275"/>
        <end position="378"/>
    </location>
</feature>
<evidence type="ECO:0000256" key="10">
    <source>
        <dbReference type="ARBA" id="ARBA00023084"/>
    </source>
</evidence>